<dbReference type="PANTHER" id="PTHR40633:SF1">
    <property type="entry name" value="GPI ANCHORED SERINE-THREONINE RICH PROTEIN (AFU_ORTHOLOGUE AFUA_1G03630)"/>
    <property type="match status" value="1"/>
</dbReference>
<name>A0A8H7PHI2_9FUNG</name>
<keyword evidence="5" id="KW-1185">Reference proteome</keyword>
<dbReference type="InterPro" id="IPR018466">
    <property type="entry name" value="Kre9/Knh1-like_N"/>
</dbReference>
<reference evidence="4" key="1">
    <citation type="submission" date="2020-12" db="EMBL/GenBank/DDBJ databases">
        <title>Metabolic potential, ecology and presence of endohyphal bacteria is reflected in genomic diversity of Mucoromycotina.</title>
        <authorList>
            <person name="Muszewska A."/>
            <person name="Okrasinska A."/>
            <person name="Steczkiewicz K."/>
            <person name="Drgas O."/>
            <person name="Orlowska M."/>
            <person name="Perlinska-Lenart U."/>
            <person name="Aleksandrzak-Piekarczyk T."/>
            <person name="Szatraj K."/>
            <person name="Zielenkiewicz U."/>
            <person name="Pilsyk S."/>
            <person name="Malc E."/>
            <person name="Mieczkowski P."/>
            <person name="Kruszewska J.S."/>
            <person name="Biernat P."/>
            <person name="Pawlowska J."/>
        </authorList>
    </citation>
    <scope>NUCLEOTIDE SEQUENCE</scope>
    <source>
        <strain evidence="4">WA0000051536</strain>
    </source>
</reference>
<dbReference type="OrthoDB" id="2260257at2759"/>
<feature type="domain" description="Yeast cell wall synthesis Kre9/Knh1-like N-terminal" evidence="3">
    <location>
        <begin position="26"/>
        <end position="115"/>
    </location>
</feature>
<comment type="caution">
    <text evidence="4">The sequence shown here is derived from an EMBL/GenBank/DDBJ whole genome shotgun (WGS) entry which is preliminary data.</text>
</comment>
<evidence type="ECO:0000256" key="1">
    <source>
        <dbReference type="ARBA" id="ARBA00022729"/>
    </source>
</evidence>
<dbReference type="InterPro" id="IPR052982">
    <property type="entry name" value="SRP1/TIP1-like"/>
</dbReference>
<dbReference type="Proteomes" id="UP000612746">
    <property type="component" value="Unassembled WGS sequence"/>
</dbReference>
<evidence type="ECO:0000313" key="4">
    <source>
        <dbReference type="EMBL" id="KAG2174077.1"/>
    </source>
</evidence>
<organism evidence="4 5">
    <name type="scientific">Umbelopsis vinacea</name>
    <dbReference type="NCBI Taxonomy" id="44442"/>
    <lineage>
        <taxon>Eukaryota</taxon>
        <taxon>Fungi</taxon>
        <taxon>Fungi incertae sedis</taxon>
        <taxon>Mucoromycota</taxon>
        <taxon>Mucoromycotina</taxon>
        <taxon>Umbelopsidomycetes</taxon>
        <taxon>Umbelopsidales</taxon>
        <taxon>Umbelopsidaceae</taxon>
        <taxon>Umbelopsis</taxon>
    </lineage>
</organism>
<feature type="chain" id="PRO_5034416749" description="Yeast cell wall synthesis Kre9/Knh1-like N-terminal domain-containing protein" evidence="2">
    <location>
        <begin position="20"/>
        <end position="204"/>
    </location>
</feature>
<dbReference type="Pfam" id="PF10342">
    <property type="entry name" value="Kre9_KNH"/>
    <property type="match status" value="1"/>
</dbReference>
<gene>
    <name evidence="4" type="ORF">INT44_000191</name>
</gene>
<accession>A0A8H7PHI2</accession>
<proteinExistence type="predicted"/>
<dbReference type="AlphaFoldDB" id="A0A8H7PHI2"/>
<protein>
    <recommendedName>
        <fullName evidence="3">Yeast cell wall synthesis Kre9/Knh1-like N-terminal domain-containing protein</fullName>
    </recommendedName>
</protein>
<dbReference type="PANTHER" id="PTHR40633">
    <property type="entry name" value="MATRIX PROTEIN, PUTATIVE (AFU_ORTHOLOGUE AFUA_8G05410)-RELATED"/>
    <property type="match status" value="1"/>
</dbReference>
<keyword evidence="1 2" id="KW-0732">Signal</keyword>
<dbReference type="EMBL" id="JAEPRA010000017">
    <property type="protein sequence ID" value="KAG2174077.1"/>
    <property type="molecule type" value="Genomic_DNA"/>
</dbReference>
<sequence length="204" mass="19794">MFKLSATLALLALAQAALAAVSITNPVAGTVWKQGAKVTITWTATGTDAAGTIPIELMNGPATSLQSVTTINDAQKASASGKYTWTVPADIADGADYTVAFGTSPNFYYSHYFTIGKSTPSSSANAAGVVSSSAPVSTAAPLSTAALPSTASAASASHSASASASGNATASAAPSTTISGASRSAVAAFAVPAAAAVVAAISFL</sequence>
<evidence type="ECO:0000259" key="3">
    <source>
        <dbReference type="Pfam" id="PF10342"/>
    </source>
</evidence>
<feature type="signal peptide" evidence="2">
    <location>
        <begin position="1"/>
        <end position="19"/>
    </location>
</feature>
<evidence type="ECO:0000256" key="2">
    <source>
        <dbReference type="SAM" id="SignalP"/>
    </source>
</evidence>
<evidence type="ECO:0000313" key="5">
    <source>
        <dbReference type="Proteomes" id="UP000612746"/>
    </source>
</evidence>